<feature type="domain" description="Response regulatory" evidence="10">
    <location>
        <begin position="8"/>
        <end position="121"/>
    </location>
</feature>
<dbReference type="InterPro" id="IPR039420">
    <property type="entry name" value="WalR-like"/>
</dbReference>
<evidence type="ECO:0000259" key="10">
    <source>
        <dbReference type="PROSITE" id="PS50110"/>
    </source>
</evidence>
<gene>
    <name evidence="12" type="primary">parR</name>
    <name evidence="12" type="ORF">TUM18999_20210</name>
    <name evidence="13" type="ORF">TUM20286_16260</name>
</gene>
<dbReference type="FunFam" id="1.10.10.10:FF:000099">
    <property type="entry name" value="Two-component system response regulator TorR"/>
    <property type="match status" value="1"/>
</dbReference>
<keyword evidence="7" id="KW-0804">Transcription</keyword>
<dbReference type="PROSITE" id="PS51755">
    <property type="entry name" value="OMPR_PHOB"/>
    <property type="match status" value="1"/>
</dbReference>
<dbReference type="EMBL" id="BQKM01000002">
    <property type="protein sequence ID" value="GJN51874.1"/>
    <property type="molecule type" value="Genomic_DNA"/>
</dbReference>
<dbReference type="InterPro" id="IPR001867">
    <property type="entry name" value="OmpR/PhoB-type_DNA-bd"/>
</dbReference>
<evidence type="ECO:0000256" key="2">
    <source>
        <dbReference type="ARBA" id="ARBA00022490"/>
    </source>
</evidence>
<protein>
    <submittedName>
        <fullName evidence="12">DNA-binding response regulator</fullName>
    </submittedName>
</protein>
<evidence type="ECO:0000256" key="7">
    <source>
        <dbReference type="ARBA" id="ARBA00023163"/>
    </source>
</evidence>
<reference evidence="12 14" key="1">
    <citation type="submission" date="2020-05" db="EMBL/GenBank/DDBJ databases">
        <title>Characterization of novel class B3 metallo-beta-lactamase from novel Pseudomonas species.</title>
        <authorList>
            <person name="Yamada K."/>
            <person name="Aoki K."/>
            <person name="Ishii Y."/>
        </authorList>
    </citation>
    <scope>NUCLEOTIDE SEQUENCE [LARGE SCALE GENOMIC DNA]</scope>
    <source>
        <strain evidence="12 14">TUM18999</strain>
        <strain evidence="13 15">TUM20286</strain>
    </source>
</reference>
<dbReference type="InterPro" id="IPR001789">
    <property type="entry name" value="Sig_transdc_resp-reg_receiver"/>
</dbReference>
<dbReference type="SMART" id="SM00862">
    <property type="entry name" value="Trans_reg_C"/>
    <property type="match status" value="1"/>
</dbReference>
<dbReference type="PROSITE" id="PS50110">
    <property type="entry name" value="RESPONSE_REGULATORY"/>
    <property type="match status" value="1"/>
</dbReference>
<dbReference type="InterPro" id="IPR011006">
    <property type="entry name" value="CheY-like_superfamily"/>
</dbReference>
<dbReference type="SMART" id="SM00448">
    <property type="entry name" value="REC"/>
    <property type="match status" value="1"/>
</dbReference>
<dbReference type="Gene3D" id="6.10.250.690">
    <property type="match status" value="1"/>
</dbReference>
<dbReference type="GO" id="GO:0032993">
    <property type="term" value="C:protein-DNA complex"/>
    <property type="evidence" value="ECO:0007669"/>
    <property type="project" value="TreeGrafter"/>
</dbReference>
<name>A0A6J4E2E5_9PSED</name>
<feature type="DNA-binding region" description="OmpR/PhoB-type" evidence="9">
    <location>
        <begin position="131"/>
        <end position="230"/>
    </location>
</feature>
<evidence type="ECO:0000313" key="14">
    <source>
        <dbReference type="Proteomes" id="UP000509383"/>
    </source>
</evidence>
<evidence type="ECO:0000256" key="8">
    <source>
        <dbReference type="PROSITE-ProRule" id="PRU00169"/>
    </source>
</evidence>
<evidence type="ECO:0000313" key="13">
    <source>
        <dbReference type="EMBL" id="GJN51874.1"/>
    </source>
</evidence>
<dbReference type="CDD" id="cd00383">
    <property type="entry name" value="trans_reg_C"/>
    <property type="match status" value="1"/>
</dbReference>
<accession>A0A6J4E2E5</accession>
<dbReference type="EMBL" id="AP023189">
    <property type="protein sequence ID" value="BCG23830.1"/>
    <property type="molecule type" value="Genomic_DNA"/>
</dbReference>
<dbReference type="InterPro" id="IPR016032">
    <property type="entry name" value="Sig_transdc_resp-reg_C-effctor"/>
</dbReference>
<evidence type="ECO:0000256" key="9">
    <source>
        <dbReference type="PROSITE-ProRule" id="PRU01091"/>
    </source>
</evidence>
<dbReference type="Pfam" id="PF00072">
    <property type="entry name" value="Response_reg"/>
    <property type="match status" value="1"/>
</dbReference>
<evidence type="ECO:0000256" key="4">
    <source>
        <dbReference type="ARBA" id="ARBA00023012"/>
    </source>
</evidence>
<dbReference type="SUPFAM" id="SSF52172">
    <property type="entry name" value="CheY-like"/>
    <property type="match status" value="1"/>
</dbReference>
<dbReference type="AlphaFoldDB" id="A0A6J4E2E5"/>
<evidence type="ECO:0000256" key="1">
    <source>
        <dbReference type="ARBA" id="ARBA00004496"/>
    </source>
</evidence>
<dbReference type="PANTHER" id="PTHR48111:SF47">
    <property type="entry name" value="TRANSCRIPTIONAL REGULATORY PROTEIN RSTA"/>
    <property type="match status" value="1"/>
</dbReference>
<dbReference type="GO" id="GO:0000156">
    <property type="term" value="F:phosphorelay response regulator activity"/>
    <property type="evidence" value="ECO:0007669"/>
    <property type="project" value="TreeGrafter"/>
</dbReference>
<dbReference type="PANTHER" id="PTHR48111">
    <property type="entry name" value="REGULATOR OF RPOS"/>
    <property type="match status" value="1"/>
</dbReference>
<evidence type="ECO:0000256" key="5">
    <source>
        <dbReference type="ARBA" id="ARBA00023015"/>
    </source>
</evidence>
<keyword evidence="3 8" id="KW-0597">Phosphoprotein</keyword>
<sequence>MESHALSKVMLVEDDQKLARLMSQYLSEHGFEVRQVHRGDTALDNFVDFRPQAVMLDLMLPGQSGLHVCREIRRIADTPILMLTAKESDLDHILGLESGADDYVIKPIEPPVLLARLRALLRRHAPAGGERDSLEFGRLNIDRRRRGAKLGGQDIELTTMEFELLWLLAGQAGEILSRDEILNRTRGIGFDGLNRSVDVCISKLRAKLQDNPREPVRIKTVWGKGYLFNPLGWES</sequence>
<feature type="modified residue" description="4-aspartylphosphate" evidence="8">
    <location>
        <position position="57"/>
    </location>
</feature>
<evidence type="ECO:0000256" key="6">
    <source>
        <dbReference type="ARBA" id="ARBA00023125"/>
    </source>
</evidence>
<dbReference type="RefSeq" id="WP_173178815.1">
    <property type="nucleotide sequence ID" value="NZ_AP023189.1"/>
</dbReference>
<keyword evidence="15" id="KW-1185">Reference proteome</keyword>
<comment type="subcellular location">
    <subcellularLocation>
        <location evidence="1">Cytoplasm</location>
    </subcellularLocation>
</comment>
<proteinExistence type="predicted"/>
<dbReference type="GO" id="GO:0005829">
    <property type="term" value="C:cytosol"/>
    <property type="evidence" value="ECO:0007669"/>
    <property type="project" value="TreeGrafter"/>
</dbReference>
<evidence type="ECO:0000313" key="15">
    <source>
        <dbReference type="Proteomes" id="UP001054892"/>
    </source>
</evidence>
<evidence type="ECO:0000256" key="3">
    <source>
        <dbReference type="ARBA" id="ARBA00022553"/>
    </source>
</evidence>
<dbReference type="KEGG" id="ptw:TUM18999_20210"/>
<evidence type="ECO:0000313" key="12">
    <source>
        <dbReference type="EMBL" id="BCG23830.1"/>
    </source>
</evidence>
<dbReference type="Pfam" id="PF00486">
    <property type="entry name" value="Trans_reg_C"/>
    <property type="match status" value="1"/>
</dbReference>
<dbReference type="Proteomes" id="UP001054892">
    <property type="component" value="Unassembled WGS sequence"/>
</dbReference>
<keyword evidence="2" id="KW-0963">Cytoplasm</keyword>
<dbReference type="Gene3D" id="1.10.10.10">
    <property type="entry name" value="Winged helix-like DNA-binding domain superfamily/Winged helix DNA-binding domain"/>
    <property type="match status" value="1"/>
</dbReference>
<keyword evidence="5" id="KW-0805">Transcription regulation</keyword>
<keyword evidence="4" id="KW-0902">Two-component regulatory system</keyword>
<keyword evidence="6 9" id="KW-0238">DNA-binding</keyword>
<dbReference type="GO" id="GO:0006355">
    <property type="term" value="P:regulation of DNA-templated transcription"/>
    <property type="evidence" value="ECO:0007669"/>
    <property type="project" value="InterPro"/>
</dbReference>
<feature type="domain" description="OmpR/PhoB-type" evidence="11">
    <location>
        <begin position="131"/>
        <end position="230"/>
    </location>
</feature>
<dbReference type="GO" id="GO:0000976">
    <property type="term" value="F:transcription cis-regulatory region binding"/>
    <property type="evidence" value="ECO:0007669"/>
    <property type="project" value="TreeGrafter"/>
</dbReference>
<dbReference type="FunFam" id="3.40.50.2300:FF:000001">
    <property type="entry name" value="DNA-binding response regulator PhoB"/>
    <property type="match status" value="1"/>
</dbReference>
<dbReference type="SUPFAM" id="SSF46894">
    <property type="entry name" value="C-terminal effector domain of the bipartite response regulators"/>
    <property type="match status" value="1"/>
</dbReference>
<dbReference type="InterPro" id="IPR036388">
    <property type="entry name" value="WH-like_DNA-bd_sf"/>
</dbReference>
<dbReference type="Gene3D" id="3.40.50.2300">
    <property type="match status" value="1"/>
</dbReference>
<dbReference type="Proteomes" id="UP000509383">
    <property type="component" value="Chromosome"/>
</dbReference>
<evidence type="ECO:0000259" key="11">
    <source>
        <dbReference type="PROSITE" id="PS51755"/>
    </source>
</evidence>
<organism evidence="12 14">
    <name type="scientific">Pseudomonas tohonis</name>
    <dbReference type="NCBI Taxonomy" id="2725477"/>
    <lineage>
        <taxon>Bacteria</taxon>
        <taxon>Pseudomonadati</taxon>
        <taxon>Pseudomonadota</taxon>
        <taxon>Gammaproteobacteria</taxon>
        <taxon>Pseudomonadales</taxon>
        <taxon>Pseudomonadaceae</taxon>
        <taxon>Pseudomonas</taxon>
    </lineage>
</organism>